<evidence type="ECO:0000256" key="3">
    <source>
        <dbReference type="ARBA" id="ARBA00022475"/>
    </source>
</evidence>
<dbReference type="AlphaFoldDB" id="A0A1S8YTH7"/>
<evidence type="ECO:0000259" key="9">
    <source>
        <dbReference type="PROSITE" id="PS50928"/>
    </source>
</evidence>
<comment type="caution">
    <text evidence="10">The sequence shown here is derived from an EMBL/GenBank/DDBJ whole genome shotgun (WGS) entry which is preliminary data.</text>
</comment>
<name>A0A1S8YTH7_9GAMM</name>
<dbReference type="Proteomes" id="UP000190667">
    <property type="component" value="Unassembled WGS sequence"/>
</dbReference>
<evidence type="ECO:0000256" key="4">
    <source>
        <dbReference type="ARBA" id="ARBA00022519"/>
    </source>
</evidence>
<reference evidence="10 11" key="1">
    <citation type="submission" date="2016-12" db="EMBL/GenBank/DDBJ databases">
        <title>Izhakiella australiana sp. nov. of genus Izhakiella isolated from Australian desert.</title>
        <authorList>
            <person name="Ji M."/>
        </authorList>
    </citation>
    <scope>NUCLEOTIDE SEQUENCE [LARGE SCALE GENOMIC DNA]</scope>
    <source>
        <strain evidence="10 11">D4N98</strain>
    </source>
</reference>
<keyword evidence="7 8" id="KW-0472">Membrane</keyword>
<accession>A0A1S8YTH7</accession>
<dbReference type="PROSITE" id="PS50928">
    <property type="entry name" value="ABC_TM1"/>
    <property type="match status" value="1"/>
</dbReference>
<feature type="transmembrane region" description="Helical" evidence="8">
    <location>
        <begin position="107"/>
        <end position="130"/>
    </location>
</feature>
<keyword evidence="2 8" id="KW-0813">Transport</keyword>
<sequence>MIRRKITLAPNALVGGVLIAIVALAGLIGFIWTPYDPGRINILARLQGPEAGHWFGTDEFGRDVMSRLLAGASASLSISLTTVAFALVLGITFGLISGYLRGITDRIIMMITDTLLAFPGILLALGLLSIVGNNRYGIVFALGLAYTPAVIRIMRGTVMGLREAEFVTASRVIGHNELTILRRHVLPNCIAPLTVLATSMLGWVLIAESALSFLGLGVPPPEPTWGNMLAASRTYLAQAPWLALLPGACISLALLGVNLLGDALRDYLDPRMQ</sequence>
<dbReference type="GO" id="GO:0005886">
    <property type="term" value="C:plasma membrane"/>
    <property type="evidence" value="ECO:0007669"/>
    <property type="project" value="UniProtKB-SubCell"/>
</dbReference>
<proteinExistence type="inferred from homology"/>
<evidence type="ECO:0000256" key="7">
    <source>
        <dbReference type="ARBA" id="ARBA00023136"/>
    </source>
</evidence>
<evidence type="ECO:0000256" key="2">
    <source>
        <dbReference type="ARBA" id="ARBA00022448"/>
    </source>
</evidence>
<feature type="transmembrane region" description="Helical" evidence="8">
    <location>
        <begin position="68"/>
        <end position="95"/>
    </location>
</feature>
<evidence type="ECO:0000256" key="1">
    <source>
        <dbReference type="ARBA" id="ARBA00004429"/>
    </source>
</evidence>
<evidence type="ECO:0000256" key="8">
    <source>
        <dbReference type="RuleBase" id="RU363032"/>
    </source>
</evidence>
<evidence type="ECO:0000313" key="10">
    <source>
        <dbReference type="EMBL" id="OON41943.1"/>
    </source>
</evidence>
<dbReference type="RefSeq" id="WP_078000968.1">
    <property type="nucleotide sequence ID" value="NZ_MRUL01000001.1"/>
</dbReference>
<comment type="subcellular location">
    <subcellularLocation>
        <location evidence="1">Cell inner membrane</location>
        <topology evidence="1">Multi-pass membrane protein</topology>
    </subcellularLocation>
    <subcellularLocation>
        <location evidence="8">Cell membrane</location>
        <topology evidence="8">Multi-pass membrane protein</topology>
    </subcellularLocation>
</comment>
<feature type="transmembrane region" description="Helical" evidence="8">
    <location>
        <begin position="136"/>
        <end position="154"/>
    </location>
</feature>
<evidence type="ECO:0000256" key="5">
    <source>
        <dbReference type="ARBA" id="ARBA00022692"/>
    </source>
</evidence>
<dbReference type="SUPFAM" id="SSF161098">
    <property type="entry name" value="MetI-like"/>
    <property type="match status" value="1"/>
</dbReference>
<keyword evidence="3" id="KW-1003">Cell membrane</keyword>
<dbReference type="PANTHER" id="PTHR43386:SF25">
    <property type="entry name" value="PEPTIDE ABC TRANSPORTER PERMEASE PROTEIN"/>
    <property type="match status" value="1"/>
</dbReference>
<dbReference type="STRING" id="1926881.BTJ39_01945"/>
<feature type="transmembrane region" description="Helical" evidence="8">
    <location>
        <begin position="238"/>
        <end position="261"/>
    </location>
</feature>
<feature type="domain" description="ABC transmembrane type-1" evidence="9">
    <location>
        <begin position="72"/>
        <end position="261"/>
    </location>
</feature>
<keyword evidence="11" id="KW-1185">Reference proteome</keyword>
<dbReference type="Gene3D" id="1.10.3720.10">
    <property type="entry name" value="MetI-like"/>
    <property type="match status" value="1"/>
</dbReference>
<dbReference type="EMBL" id="MRUL01000001">
    <property type="protein sequence ID" value="OON41943.1"/>
    <property type="molecule type" value="Genomic_DNA"/>
</dbReference>
<feature type="transmembrane region" description="Helical" evidence="8">
    <location>
        <begin position="12"/>
        <end position="32"/>
    </location>
</feature>
<dbReference type="InterPro" id="IPR050366">
    <property type="entry name" value="BP-dependent_transpt_permease"/>
</dbReference>
<dbReference type="PANTHER" id="PTHR43386">
    <property type="entry name" value="OLIGOPEPTIDE TRANSPORT SYSTEM PERMEASE PROTEIN APPC"/>
    <property type="match status" value="1"/>
</dbReference>
<dbReference type="CDD" id="cd06261">
    <property type="entry name" value="TM_PBP2"/>
    <property type="match status" value="1"/>
</dbReference>
<comment type="similarity">
    <text evidence="8">Belongs to the binding-protein-dependent transport system permease family.</text>
</comment>
<dbReference type="InterPro" id="IPR035906">
    <property type="entry name" value="MetI-like_sf"/>
</dbReference>
<dbReference type="Pfam" id="PF00528">
    <property type="entry name" value="BPD_transp_1"/>
    <property type="match status" value="1"/>
</dbReference>
<keyword evidence="5 8" id="KW-0812">Transmembrane</keyword>
<gene>
    <name evidence="10" type="ORF">BTJ39_01945</name>
</gene>
<dbReference type="OrthoDB" id="9805884at2"/>
<organism evidence="10 11">
    <name type="scientific">Izhakiella australiensis</name>
    <dbReference type="NCBI Taxonomy" id="1926881"/>
    <lineage>
        <taxon>Bacteria</taxon>
        <taxon>Pseudomonadati</taxon>
        <taxon>Pseudomonadota</taxon>
        <taxon>Gammaproteobacteria</taxon>
        <taxon>Enterobacterales</taxon>
        <taxon>Erwiniaceae</taxon>
        <taxon>Izhakiella</taxon>
    </lineage>
</organism>
<dbReference type="GO" id="GO:0055085">
    <property type="term" value="P:transmembrane transport"/>
    <property type="evidence" value="ECO:0007669"/>
    <property type="project" value="InterPro"/>
</dbReference>
<protein>
    <submittedName>
        <fullName evidence="10">Peptide ABC transporter permease</fullName>
    </submittedName>
</protein>
<dbReference type="InterPro" id="IPR000515">
    <property type="entry name" value="MetI-like"/>
</dbReference>
<keyword evidence="6 8" id="KW-1133">Transmembrane helix</keyword>
<feature type="transmembrane region" description="Helical" evidence="8">
    <location>
        <begin position="190"/>
        <end position="218"/>
    </location>
</feature>
<evidence type="ECO:0000313" key="11">
    <source>
        <dbReference type="Proteomes" id="UP000190667"/>
    </source>
</evidence>
<evidence type="ECO:0000256" key="6">
    <source>
        <dbReference type="ARBA" id="ARBA00022989"/>
    </source>
</evidence>
<keyword evidence="4" id="KW-0997">Cell inner membrane</keyword>